<name>A0A1N7RED1_9BACT</name>
<dbReference type="RefSeq" id="WP_076382255.1">
    <property type="nucleotide sequence ID" value="NZ_AP017422.1"/>
</dbReference>
<evidence type="ECO:0000313" key="2">
    <source>
        <dbReference type="Proteomes" id="UP000186917"/>
    </source>
</evidence>
<dbReference type="EMBL" id="FTOR01000012">
    <property type="protein sequence ID" value="SIT33481.1"/>
    <property type="molecule type" value="Genomic_DNA"/>
</dbReference>
<dbReference type="OrthoDB" id="665571at2"/>
<keyword evidence="2" id="KW-1185">Reference proteome</keyword>
<reference evidence="2" key="1">
    <citation type="submission" date="2017-01" db="EMBL/GenBank/DDBJ databases">
        <authorList>
            <person name="Varghese N."/>
            <person name="Submissions S."/>
        </authorList>
    </citation>
    <scope>NUCLEOTIDE SEQUENCE [LARGE SCALE GENOMIC DNA]</scope>
    <source>
        <strain evidence="2">DSM 21054</strain>
    </source>
</reference>
<accession>A0A1N7RED1</accession>
<protein>
    <submittedName>
        <fullName evidence="1">Uncharacterized protein</fullName>
    </submittedName>
</protein>
<organism evidence="1 2">
    <name type="scientific">Filimonas lacunae</name>
    <dbReference type="NCBI Taxonomy" id="477680"/>
    <lineage>
        <taxon>Bacteria</taxon>
        <taxon>Pseudomonadati</taxon>
        <taxon>Bacteroidota</taxon>
        <taxon>Chitinophagia</taxon>
        <taxon>Chitinophagales</taxon>
        <taxon>Chitinophagaceae</taxon>
        <taxon>Filimonas</taxon>
    </lineage>
</organism>
<proteinExistence type="predicted"/>
<evidence type="ECO:0000313" key="1">
    <source>
        <dbReference type="EMBL" id="SIT33481.1"/>
    </source>
</evidence>
<dbReference type="Proteomes" id="UP000186917">
    <property type="component" value="Unassembled WGS sequence"/>
</dbReference>
<dbReference type="AlphaFoldDB" id="A0A1N7RED1"/>
<gene>
    <name evidence="1" type="ORF">SAMN05421788_112193</name>
</gene>
<sequence length="300" mass="35393">MINRAHTPVQWRTLTVLEIFVRDIITNSSPLPPESVGQNVSLLNKPLIEDFRASIESITEHDDMMQLMHQYLEAIRKISDDLYKYKKLIQRKFKGKAAVIEAIHQNLMVMIMMMAYHWPRFDPLAGRVHLAVIASDMKANRHKWHSIHQQLVARIIDPEIKLVAMNMVRECRPSLDNELCWRRLMYNNHLLDKLQTLLATVDRNIPVDEVFTDSLLYWEYYDEEFICYYIEHIENSIANADSYQDKKELLTHFYNKTDLMQPTEPAFCFHIATDENDSLPPIKDFILQVLDFHSEAIENF</sequence>